<reference evidence="2 3" key="1">
    <citation type="submission" date="2020-07" db="EMBL/GenBank/DDBJ databases">
        <title>A new beta-1,3-glucan-decomposing anaerobic bacterium isolated from anoxic soil subjected to biological soil disinfestation.</title>
        <authorList>
            <person name="Ueki A."/>
            <person name="Tonouchi A."/>
        </authorList>
    </citation>
    <scope>NUCLEOTIDE SEQUENCE [LARGE SCALE GENOMIC DNA]</scope>
    <source>
        <strain evidence="2 3">TW1</strain>
    </source>
</reference>
<dbReference type="EMBL" id="BLZR01000001">
    <property type="protein sequence ID" value="GFP74240.1"/>
    <property type="molecule type" value="Genomic_DNA"/>
</dbReference>
<name>A0A6V8SAY3_9CLOT</name>
<dbReference type="AlphaFoldDB" id="A0A6V8SAY3"/>
<keyword evidence="1" id="KW-1133">Transmembrane helix</keyword>
<organism evidence="2 3">
    <name type="scientific">Clostridium fungisolvens</name>
    <dbReference type="NCBI Taxonomy" id="1604897"/>
    <lineage>
        <taxon>Bacteria</taxon>
        <taxon>Bacillati</taxon>
        <taxon>Bacillota</taxon>
        <taxon>Clostridia</taxon>
        <taxon>Eubacteriales</taxon>
        <taxon>Clostridiaceae</taxon>
        <taxon>Clostridium</taxon>
    </lineage>
</organism>
<keyword evidence="1" id="KW-0812">Transmembrane</keyword>
<dbReference type="Proteomes" id="UP000580568">
    <property type="component" value="Unassembled WGS sequence"/>
</dbReference>
<accession>A0A6V8SAY3</accession>
<keyword evidence="1" id="KW-0472">Membrane</keyword>
<evidence type="ECO:0000256" key="1">
    <source>
        <dbReference type="SAM" id="Phobius"/>
    </source>
</evidence>
<gene>
    <name evidence="2" type="ORF">bsdtw1_00285</name>
</gene>
<keyword evidence="3" id="KW-1185">Reference proteome</keyword>
<feature type="transmembrane region" description="Helical" evidence="1">
    <location>
        <begin position="45"/>
        <end position="70"/>
    </location>
</feature>
<sequence>MEDISYFANALAIQRGSRVLRIGMVLLKKPNKTELEEHAAKSFKISIISTLIVVGIIITIIGITIAYTFTSSFGQYSARRAGTVEGTKVRYVQNTLKYVSLEELGINASSVKQGDEIRLYFDAQDKLIGAEPTANNDSKISRLFIVLGGATAILIIFPLLMRVTYGKPWHQWYKSVIKY</sequence>
<protein>
    <submittedName>
        <fullName evidence="2">Uncharacterized protein</fullName>
    </submittedName>
</protein>
<comment type="caution">
    <text evidence="2">The sequence shown here is derived from an EMBL/GenBank/DDBJ whole genome shotgun (WGS) entry which is preliminary data.</text>
</comment>
<dbReference type="RefSeq" id="WP_183275806.1">
    <property type="nucleotide sequence ID" value="NZ_BLZR01000001.1"/>
</dbReference>
<evidence type="ECO:0000313" key="2">
    <source>
        <dbReference type="EMBL" id="GFP74240.1"/>
    </source>
</evidence>
<evidence type="ECO:0000313" key="3">
    <source>
        <dbReference type="Proteomes" id="UP000580568"/>
    </source>
</evidence>
<feature type="transmembrane region" description="Helical" evidence="1">
    <location>
        <begin position="143"/>
        <end position="165"/>
    </location>
</feature>
<proteinExistence type="predicted"/>